<dbReference type="GO" id="GO:0000156">
    <property type="term" value="F:phosphorelay response regulator activity"/>
    <property type="evidence" value="ECO:0007669"/>
    <property type="project" value="TreeGrafter"/>
</dbReference>
<dbReference type="RefSeq" id="WP_113862556.1">
    <property type="nucleotide sequence ID" value="NZ_QNRO01000008.1"/>
</dbReference>
<evidence type="ECO:0000313" key="6">
    <source>
        <dbReference type="EMBL" id="RBP30021.1"/>
    </source>
</evidence>
<feature type="domain" description="OmpR/PhoB-type" evidence="5">
    <location>
        <begin position="127"/>
        <end position="226"/>
    </location>
</feature>
<dbReference type="InterPro" id="IPR016032">
    <property type="entry name" value="Sig_transdc_resp-reg_C-effctor"/>
</dbReference>
<evidence type="ECO:0000313" key="7">
    <source>
        <dbReference type="Proteomes" id="UP000252995"/>
    </source>
</evidence>
<keyword evidence="2" id="KW-0902">Two-component regulatory system</keyword>
<dbReference type="SUPFAM" id="SSF46894">
    <property type="entry name" value="C-terminal effector domain of the bipartite response regulators"/>
    <property type="match status" value="1"/>
</dbReference>
<protein>
    <submittedName>
        <fullName evidence="6">DNA-binding response OmpR family regulator</fullName>
    </submittedName>
</protein>
<dbReference type="EMBL" id="QNRO01000008">
    <property type="protein sequence ID" value="RBP30021.1"/>
    <property type="molecule type" value="Genomic_DNA"/>
</dbReference>
<evidence type="ECO:0000256" key="4">
    <source>
        <dbReference type="PROSITE-ProRule" id="PRU01091"/>
    </source>
</evidence>
<evidence type="ECO:0000256" key="3">
    <source>
        <dbReference type="ARBA" id="ARBA00023125"/>
    </source>
</evidence>
<evidence type="ECO:0000259" key="5">
    <source>
        <dbReference type="PROSITE" id="PS51755"/>
    </source>
</evidence>
<dbReference type="SUPFAM" id="SSF52172">
    <property type="entry name" value="CheY-like"/>
    <property type="match status" value="1"/>
</dbReference>
<dbReference type="GO" id="GO:0005829">
    <property type="term" value="C:cytosol"/>
    <property type="evidence" value="ECO:0007669"/>
    <property type="project" value="TreeGrafter"/>
</dbReference>
<dbReference type="InterPro" id="IPR011006">
    <property type="entry name" value="CheY-like_superfamily"/>
</dbReference>
<keyword evidence="1" id="KW-0597">Phosphoprotein</keyword>
<comment type="caution">
    <text evidence="6">The sequence shown here is derived from an EMBL/GenBank/DDBJ whole genome shotgun (WGS) entry which is preliminary data.</text>
</comment>
<keyword evidence="3 4" id="KW-0238">DNA-binding</keyword>
<evidence type="ECO:0000256" key="1">
    <source>
        <dbReference type="ARBA" id="ARBA00022553"/>
    </source>
</evidence>
<dbReference type="InterPro" id="IPR001867">
    <property type="entry name" value="OmpR/PhoB-type_DNA-bd"/>
</dbReference>
<dbReference type="CDD" id="cd00383">
    <property type="entry name" value="trans_reg_C"/>
    <property type="match status" value="1"/>
</dbReference>
<dbReference type="InterPro" id="IPR036388">
    <property type="entry name" value="WH-like_DNA-bd_sf"/>
</dbReference>
<name>A0A366GTN0_9GAMM</name>
<feature type="DNA-binding region" description="OmpR/PhoB-type" evidence="4">
    <location>
        <begin position="127"/>
        <end position="226"/>
    </location>
</feature>
<dbReference type="SMART" id="SM00862">
    <property type="entry name" value="Trans_reg_C"/>
    <property type="match status" value="1"/>
</dbReference>
<dbReference type="PANTHER" id="PTHR48111">
    <property type="entry name" value="REGULATOR OF RPOS"/>
    <property type="match status" value="1"/>
</dbReference>
<sequence length="245" mass="28078">MKLVVITRNQNWREFILDIPECEIVTMEGADGTFSSDGSSANDPDIILLDLDISEVGYAPELSSHTRKRFGWWPYLIATSPSYRLNLDALLSAVNSGADDFLEESYDTNIILAKLSAFRRRHYFELKHFRRGINYTANIKNRMVEVGGEPVQLSEKEFDLFNFLFSNTDAVFDRETIYRNVWGRGDAYSTRTLDTHISRLRRRLQLDGSYGLRLKPVYGVGYMMERVMGSTVSQTQMTGNMLPQA</sequence>
<dbReference type="Proteomes" id="UP000252995">
    <property type="component" value="Unassembled WGS sequence"/>
</dbReference>
<evidence type="ECO:0000256" key="2">
    <source>
        <dbReference type="ARBA" id="ARBA00023012"/>
    </source>
</evidence>
<dbReference type="PANTHER" id="PTHR48111:SF40">
    <property type="entry name" value="PHOSPHATE REGULON TRANSCRIPTIONAL REGULATORY PROTEIN PHOB"/>
    <property type="match status" value="1"/>
</dbReference>
<reference evidence="6 7" key="1">
    <citation type="submission" date="2018-06" db="EMBL/GenBank/DDBJ databases">
        <title>Freshwater and sediment microbial communities from various areas in North America, analyzing microbe dynamics in response to fracking.</title>
        <authorList>
            <person name="Lamendella R."/>
        </authorList>
    </citation>
    <scope>NUCLEOTIDE SEQUENCE [LARGE SCALE GENOMIC DNA]</scope>
    <source>
        <strain evidence="6 7">114J</strain>
    </source>
</reference>
<dbReference type="GO" id="GO:0032993">
    <property type="term" value="C:protein-DNA complex"/>
    <property type="evidence" value="ECO:0007669"/>
    <property type="project" value="TreeGrafter"/>
</dbReference>
<gene>
    <name evidence="6" type="ORF">DET50_10865</name>
</gene>
<dbReference type="AlphaFoldDB" id="A0A366GTN0"/>
<dbReference type="GO" id="GO:0000976">
    <property type="term" value="F:transcription cis-regulatory region binding"/>
    <property type="evidence" value="ECO:0007669"/>
    <property type="project" value="TreeGrafter"/>
</dbReference>
<dbReference type="InterPro" id="IPR039420">
    <property type="entry name" value="WalR-like"/>
</dbReference>
<dbReference type="PROSITE" id="PS51755">
    <property type="entry name" value="OMPR_PHOB"/>
    <property type="match status" value="1"/>
</dbReference>
<proteinExistence type="predicted"/>
<dbReference type="GO" id="GO:0006355">
    <property type="term" value="P:regulation of DNA-templated transcription"/>
    <property type="evidence" value="ECO:0007669"/>
    <property type="project" value="InterPro"/>
</dbReference>
<dbReference type="OrthoDB" id="9802426at2"/>
<dbReference type="Gene3D" id="1.10.10.10">
    <property type="entry name" value="Winged helix-like DNA-binding domain superfamily/Winged helix DNA-binding domain"/>
    <property type="match status" value="1"/>
</dbReference>
<dbReference type="Pfam" id="PF00486">
    <property type="entry name" value="Trans_reg_C"/>
    <property type="match status" value="1"/>
</dbReference>
<accession>A0A366GTN0</accession>
<organism evidence="6 7">
    <name type="scientific">Marinobacter pelagius</name>
    <dbReference type="NCBI Taxonomy" id="379482"/>
    <lineage>
        <taxon>Bacteria</taxon>
        <taxon>Pseudomonadati</taxon>
        <taxon>Pseudomonadota</taxon>
        <taxon>Gammaproteobacteria</taxon>
        <taxon>Pseudomonadales</taxon>
        <taxon>Marinobacteraceae</taxon>
        <taxon>Marinobacter</taxon>
    </lineage>
</organism>